<proteinExistence type="predicted"/>
<evidence type="ECO:0000313" key="5">
    <source>
        <dbReference type="Proteomes" id="UP000183971"/>
    </source>
</evidence>
<evidence type="ECO:0000256" key="3">
    <source>
        <dbReference type="SAM" id="SignalP"/>
    </source>
</evidence>
<dbReference type="GeneID" id="42052299"/>
<sequence>MQLSWVSLLVVSLASRAVCQTRFVNPPPWDPEDDGNRDFSNNRRYKDGDDVKIRLHMKSYGDYFPEVHVWQVNPANQNRSEHKQVAEDVHSKTTFWKAEYDMARHLRHGEDAVYRFGLLRYGQTKSTVNSTYFNVSMPDNWRPNLPSASGTTSLVQESPTSQSTTQSTTQPGPEFTATEKPSREEGKPSKKSGLTGPEVVGITVGACFAFVLILFGSCWGYNRMRVSRQLQKSHEFELRNMEREVRALKDTVSRIGA</sequence>
<dbReference type="Proteomes" id="UP000183971">
    <property type="component" value="Unassembled WGS sequence"/>
</dbReference>
<feature type="transmembrane region" description="Helical" evidence="2">
    <location>
        <begin position="199"/>
        <end position="222"/>
    </location>
</feature>
<feature type="compositionally biased region" description="Low complexity" evidence="1">
    <location>
        <begin position="160"/>
        <end position="170"/>
    </location>
</feature>
<gene>
    <name evidence="4" type="ORF">FPRO_07420</name>
</gene>
<accession>A0A1L7VTD0</accession>
<dbReference type="RefSeq" id="XP_031084254.1">
    <property type="nucleotide sequence ID" value="XM_031234525.1"/>
</dbReference>
<keyword evidence="2" id="KW-1133">Transmembrane helix</keyword>
<reference evidence="5" key="1">
    <citation type="journal article" date="2016" name="Genome Biol. Evol.">
        <title>Comparative 'omics' of the Fusarium fujikuroi species complex highlights differences in genetic potential and metabolite synthesis.</title>
        <authorList>
            <person name="Niehaus E.-M."/>
            <person name="Muensterkoetter M."/>
            <person name="Proctor R.H."/>
            <person name="Brown D.W."/>
            <person name="Sharon A."/>
            <person name="Idan Y."/>
            <person name="Oren-Young L."/>
            <person name="Sieber C.M."/>
            <person name="Novak O."/>
            <person name="Pencik A."/>
            <person name="Tarkowska D."/>
            <person name="Hromadova K."/>
            <person name="Freeman S."/>
            <person name="Maymon M."/>
            <person name="Elazar M."/>
            <person name="Youssef S.A."/>
            <person name="El-Shabrawy E.S.M."/>
            <person name="Shalaby A.B.A."/>
            <person name="Houterman P."/>
            <person name="Brock N.L."/>
            <person name="Burkhardt I."/>
            <person name="Tsavkelova E.A."/>
            <person name="Dickschat J.S."/>
            <person name="Galuszka P."/>
            <person name="Gueldener U."/>
            <person name="Tudzynski B."/>
        </authorList>
    </citation>
    <scope>NUCLEOTIDE SEQUENCE [LARGE SCALE GENOMIC DNA]</scope>
    <source>
        <strain evidence="5">ET1</strain>
    </source>
</reference>
<keyword evidence="2" id="KW-0812">Transmembrane</keyword>
<feature type="signal peptide" evidence="3">
    <location>
        <begin position="1"/>
        <end position="19"/>
    </location>
</feature>
<organism evidence="4 5">
    <name type="scientific">Fusarium proliferatum (strain ET1)</name>
    <name type="common">Orchid endophyte fungus</name>
    <dbReference type="NCBI Taxonomy" id="1227346"/>
    <lineage>
        <taxon>Eukaryota</taxon>
        <taxon>Fungi</taxon>
        <taxon>Dikarya</taxon>
        <taxon>Ascomycota</taxon>
        <taxon>Pezizomycotina</taxon>
        <taxon>Sordariomycetes</taxon>
        <taxon>Hypocreomycetidae</taxon>
        <taxon>Hypocreales</taxon>
        <taxon>Nectriaceae</taxon>
        <taxon>Fusarium</taxon>
        <taxon>Fusarium fujikuroi species complex</taxon>
    </lineage>
</organism>
<dbReference type="AlphaFoldDB" id="A0A1L7VTD0"/>
<name>A0A1L7VTD0_FUSPR</name>
<evidence type="ECO:0000256" key="1">
    <source>
        <dbReference type="SAM" id="MobiDB-lite"/>
    </source>
</evidence>
<feature type="compositionally biased region" description="Polar residues" evidence="1">
    <location>
        <begin position="146"/>
        <end position="159"/>
    </location>
</feature>
<feature type="chain" id="PRO_5013290197" evidence="3">
    <location>
        <begin position="20"/>
        <end position="257"/>
    </location>
</feature>
<keyword evidence="2" id="KW-0472">Membrane</keyword>
<evidence type="ECO:0000256" key="2">
    <source>
        <dbReference type="SAM" id="Phobius"/>
    </source>
</evidence>
<keyword evidence="5" id="KW-1185">Reference proteome</keyword>
<dbReference type="EMBL" id="FJOF01000007">
    <property type="protein sequence ID" value="CZR43663.1"/>
    <property type="molecule type" value="Genomic_DNA"/>
</dbReference>
<feature type="region of interest" description="Disordered" evidence="1">
    <location>
        <begin position="143"/>
        <end position="195"/>
    </location>
</feature>
<dbReference type="VEuPathDB" id="FungiDB:FPRO_07420"/>
<evidence type="ECO:0000313" key="4">
    <source>
        <dbReference type="EMBL" id="CZR43663.1"/>
    </source>
</evidence>
<protein>
    <submittedName>
        <fullName evidence="4">Uncharacterized protein</fullName>
    </submittedName>
</protein>
<comment type="caution">
    <text evidence="4">The sequence shown here is derived from an EMBL/GenBank/DDBJ whole genome shotgun (WGS) entry which is preliminary data.</text>
</comment>
<keyword evidence="3" id="KW-0732">Signal</keyword>